<dbReference type="PROSITE" id="PS50003">
    <property type="entry name" value="PH_DOMAIN"/>
    <property type="match status" value="1"/>
</dbReference>
<dbReference type="GO" id="GO:0016042">
    <property type="term" value="P:lipid catabolic process"/>
    <property type="evidence" value="ECO:0007669"/>
    <property type="project" value="UniProtKB-KW"/>
</dbReference>
<protein>
    <recommendedName>
        <fullName evidence="1">Phosphoinositide phospholipase C</fullName>
        <ecNumber evidence="1">3.1.4.11</ecNumber>
    </recommendedName>
</protein>
<comment type="caution">
    <text evidence="3">The sequence shown here is derived from an EMBL/GenBank/DDBJ whole genome shotgun (WGS) entry which is preliminary data.</text>
</comment>
<keyword evidence="1" id="KW-0442">Lipid degradation</keyword>
<dbReference type="InterPro" id="IPR017946">
    <property type="entry name" value="PLC-like_Pdiesterase_TIM-brl"/>
</dbReference>
<dbReference type="Proteomes" id="UP001209878">
    <property type="component" value="Unassembled WGS sequence"/>
</dbReference>
<evidence type="ECO:0000256" key="1">
    <source>
        <dbReference type="RuleBase" id="RU361133"/>
    </source>
</evidence>
<dbReference type="InterPro" id="IPR015359">
    <property type="entry name" value="PLC_EF-hand-like"/>
</dbReference>
<dbReference type="GO" id="GO:0004435">
    <property type="term" value="F:phosphatidylinositol-4,5-bisphosphate phospholipase C activity"/>
    <property type="evidence" value="ECO:0007669"/>
    <property type="project" value="UniProtKB-EC"/>
</dbReference>
<dbReference type="EMBL" id="JAODUO010000304">
    <property type="protein sequence ID" value="KAK2183599.1"/>
    <property type="molecule type" value="Genomic_DNA"/>
</dbReference>
<dbReference type="SUPFAM" id="SSF51695">
    <property type="entry name" value="PLC-like phosphodiesterases"/>
    <property type="match status" value="1"/>
</dbReference>
<dbReference type="PRINTS" id="PR00390">
    <property type="entry name" value="PHPHLIPASEC"/>
</dbReference>
<dbReference type="Pfam" id="PF09279">
    <property type="entry name" value="EF-hand_like"/>
    <property type="match status" value="1"/>
</dbReference>
<dbReference type="InterPro" id="IPR001192">
    <property type="entry name" value="PI-PLC_fam"/>
</dbReference>
<dbReference type="EC" id="3.1.4.11" evidence="1"/>
<keyword evidence="1" id="KW-0378">Hydrolase</keyword>
<dbReference type="Gene3D" id="3.20.20.190">
    <property type="entry name" value="Phosphatidylinositol (PI) phosphodiesterase"/>
    <property type="match status" value="1"/>
</dbReference>
<dbReference type="Gene3D" id="2.30.29.30">
    <property type="entry name" value="Pleckstrin-homology domain (PH domain)/Phosphotyrosine-binding domain (PTB)"/>
    <property type="match status" value="1"/>
</dbReference>
<dbReference type="SUPFAM" id="SSF47473">
    <property type="entry name" value="EF-hand"/>
    <property type="match status" value="1"/>
</dbReference>
<dbReference type="SUPFAM" id="SSF50729">
    <property type="entry name" value="PH domain-like"/>
    <property type="match status" value="1"/>
</dbReference>
<dbReference type="InterPro" id="IPR001849">
    <property type="entry name" value="PH_domain"/>
</dbReference>
<keyword evidence="4" id="KW-1185">Reference proteome</keyword>
<organism evidence="3 4">
    <name type="scientific">Ridgeia piscesae</name>
    <name type="common">Tubeworm</name>
    <dbReference type="NCBI Taxonomy" id="27915"/>
    <lineage>
        <taxon>Eukaryota</taxon>
        <taxon>Metazoa</taxon>
        <taxon>Spiralia</taxon>
        <taxon>Lophotrochozoa</taxon>
        <taxon>Annelida</taxon>
        <taxon>Polychaeta</taxon>
        <taxon>Sedentaria</taxon>
        <taxon>Canalipalpata</taxon>
        <taxon>Sabellida</taxon>
        <taxon>Siboglinidae</taxon>
        <taxon>Ridgeia</taxon>
    </lineage>
</organism>
<keyword evidence="1" id="KW-0443">Lipid metabolism</keyword>
<dbReference type="SMART" id="SM00148">
    <property type="entry name" value="PLCXc"/>
    <property type="match status" value="1"/>
</dbReference>
<dbReference type="Pfam" id="PF00388">
    <property type="entry name" value="PI-PLC-X"/>
    <property type="match status" value="1"/>
</dbReference>
<evidence type="ECO:0000259" key="2">
    <source>
        <dbReference type="PROSITE" id="PS50003"/>
    </source>
</evidence>
<gene>
    <name evidence="3" type="ORF">NP493_305g01000</name>
</gene>
<dbReference type="AlphaFoldDB" id="A0AAD9L614"/>
<dbReference type="InterPro" id="IPR000909">
    <property type="entry name" value="PLipase_C_PInositol-sp_X_dom"/>
</dbReference>
<sequence>MRLLANTCSLFNRDTGLEEISDNVKNASCDVSRDNNGRHVVTTSFAYVRYAPSDWFWGSAVTKAVDVDEVEAVDEGCQAKVVAAVKSVGAEADQCFELVLREGATSVTVITSSVTERDDWLTALRRLLERRIGEQRRAWVSALFLETATGQGEERSVTLTQATNILTSVGRQVNPHYGAVISHSILKSAGTKNGNTESMMNEDQFLQFFDLAAGRPQIKQIYERLVVRLSGQCSLNGAAFYDFLRTEQKEAQLSVDDARNWIHEMEPVLLRSRCLSDIGFTNYMLDEKQNIFRRDLRHVYQDMTRPLSHYFIATSHNTYLTKDQLRSKSSVDAYINVFKRGGKCVELDCWDGSGNEPVIYHGHTLTSKILFKDVIEAVRDHGFVVSQCVSRDPPTS</sequence>
<name>A0AAD9L614_RIDPI</name>
<dbReference type="InterPro" id="IPR011992">
    <property type="entry name" value="EF-hand-dom_pair"/>
</dbReference>
<feature type="domain" description="PH" evidence="2">
    <location>
        <begin position="1"/>
        <end position="129"/>
    </location>
</feature>
<dbReference type="PANTHER" id="PTHR10336">
    <property type="entry name" value="PHOSPHOINOSITIDE-SPECIFIC PHOSPHOLIPASE C FAMILY PROTEIN"/>
    <property type="match status" value="1"/>
</dbReference>
<comment type="catalytic activity">
    <reaction evidence="1">
        <text>a 1,2-diacyl-sn-glycero-3-phospho-(1D-myo-inositol-4,5-bisphosphate) + H2O = 1D-myo-inositol 1,4,5-trisphosphate + a 1,2-diacyl-sn-glycerol + H(+)</text>
        <dbReference type="Rhea" id="RHEA:33179"/>
        <dbReference type="ChEBI" id="CHEBI:15377"/>
        <dbReference type="ChEBI" id="CHEBI:15378"/>
        <dbReference type="ChEBI" id="CHEBI:17815"/>
        <dbReference type="ChEBI" id="CHEBI:58456"/>
        <dbReference type="ChEBI" id="CHEBI:203600"/>
        <dbReference type="EC" id="3.1.4.11"/>
    </reaction>
</comment>
<accession>A0AAD9L614</accession>
<dbReference type="PROSITE" id="PS50007">
    <property type="entry name" value="PIPLC_X_DOMAIN"/>
    <property type="match status" value="1"/>
</dbReference>
<dbReference type="Gene3D" id="1.10.238.10">
    <property type="entry name" value="EF-hand"/>
    <property type="match status" value="1"/>
</dbReference>
<dbReference type="GO" id="GO:0035556">
    <property type="term" value="P:intracellular signal transduction"/>
    <property type="evidence" value="ECO:0007669"/>
    <property type="project" value="InterPro"/>
</dbReference>
<reference evidence="3" key="1">
    <citation type="journal article" date="2023" name="Mol. Biol. Evol.">
        <title>Third-Generation Sequencing Reveals the Adaptive Role of the Epigenome in Three Deep-Sea Polychaetes.</title>
        <authorList>
            <person name="Perez M."/>
            <person name="Aroh O."/>
            <person name="Sun Y."/>
            <person name="Lan Y."/>
            <person name="Juniper S.K."/>
            <person name="Young C.R."/>
            <person name="Angers B."/>
            <person name="Qian P.Y."/>
        </authorList>
    </citation>
    <scope>NUCLEOTIDE SEQUENCE</scope>
    <source>
        <strain evidence="3">R07B-5</strain>
    </source>
</reference>
<evidence type="ECO:0000313" key="4">
    <source>
        <dbReference type="Proteomes" id="UP001209878"/>
    </source>
</evidence>
<proteinExistence type="predicted"/>
<dbReference type="InterPro" id="IPR011993">
    <property type="entry name" value="PH-like_dom_sf"/>
</dbReference>
<evidence type="ECO:0000313" key="3">
    <source>
        <dbReference type="EMBL" id="KAK2183599.1"/>
    </source>
</evidence>